<organism evidence="2 3">
    <name type="scientific">Nostocoides australiense Ben110</name>
    <dbReference type="NCBI Taxonomy" id="1193182"/>
    <lineage>
        <taxon>Bacteria</taxon>
        <taxon>Bacillati</taxon>
        <taxon>Actinomycetota</taxon>
        <taxon>Actinomycetes</taxon>
        <taxon>Micrococcales</taxon>
        <taxon>Intrasporangiaceae</taxon>
        <taxon>Nostocoides</taxon>
    </lineage>
</organism>
<evidence type="ECO:0000313" key="1">
    <source>
        <dbReference type="EMBL" id="CCH72858.1"/>
    </source>
</evidence>
<evidence type="ECO:0000313" key="3">
    <source>
        <dbReference type="Proteomes" id="UP000035763"/>
    </source>
</evidence>
<gene>
    <name evidence="1" type="ORF">BN11_2020002</name>
    <name evidence="2" type="ORF">BN11_4580019</name>
</gene>
<proteinExistence type="predicted"/>
<reference evidence="2" key="1">
    <citation type="submission" date="2012-05" db="EMBL/GenBank/DDBJ databases">
        <authorList>
            <person name="McIlroy S."/>
        </authorList>
    </citation>
    <scope>NUCLEOTIDE SEQUENCE</scope>
    <source>
        <strain evidence="2">Ben110</strain>
    </source>
</reference>
<sequence>MVVAVPLGDDLGRGRPELVLASAYPLVVRARDVLQEDSQGCLVAADRRRSSPDQAGDEGFELGCCPLPWVLVGVLREAPHDSQPALDRRGLQLPRPLLSGPPFLHRVEDDALGIHRRGNPGESSRNNVRHCCIICIIDADGSPKACGPSVAPLLSLAVQGLPVLQCSDDDWQVSLDLFAIALLFSLREVDKRRLDLPLPPCDKIWWDDEGPIVTSLAVGMDVALPVGPSLVLDRGEPIEDPLALEDLSDPVALGH</sequence>
<protein>
    <submittedName>
        <fullName evidence="2">Uncharacterized protein</fullName>
    </submittedName>
</protein>
<accession>W6K0M8</accession>
<dbReference type="EMBL" id="CAJA01000116">
    <property type="protein sequence ID" value="CCH72858.1"/>
    <property type="molecule type" value="Genomic_DNA"/>
</dbReference>
<dbReference type="Proteomes" id="UP000035763">
    <property type="component" value="Unassembled WGS sequence"/>
</dbReference>
<comment type="caution">
    <text evidence="2">The sequence shown here is derived from an EMBL/GenBank/DDBJ whole genome shotgun (WGS) entry which is preliminary data.</text>
</comment>
<name>W6K0M8_9MICO</name>
<dbReference type="EMBL" id="CAJA01000399">
    <property type="protein sequence ID" value="CCH74575.1"/>
    <property type="molecule type" value="Genomic_DNA"/>
</dbReference>
<dbReference type="AlphaFoldDB" id="W6K0M8"/>
<reference evidence="2 3" key="2">
    <citation type="journal article" date="2013" name="ISME J.">
        <title>A metabolic model for members of the genus Tetrasphaera involved in enhanced biological phosphorus removal.</title>
        <authorList>
            <person name="Kristiansen R."/>
            <person name="Nguyen H.T.T."/>
            <person name="Saunders A.M."/>
            <person name="Nielsen J.L."/>
            <person name="Wimmer R."/>
            <person name="Le V.Q."/>
            <person name="McIlroy S.J."/>
            <person name="Petrovski S."/>
            <person name="Seviour R.J."/>
            <person name="Calteau A."/>
            <person name="Nielsen K.L."/>
            <person name="Nielsen P.H."/>
        </authorList>
    </citation>
    <scope>NUCLEOTIDE SEQUENCE [LARGE SCALE GENOMIC DNA]</scope>
    <source>
        <strain evidence="2 3">Ben110</strain>
    </source>
</reference>
<evidence type="ECO:0000313" key="2">
    <source>
        <dbReference type="EMBL" id="CCH74575.1"/>
    </source>
</evidence>
<keyword evidence="3" id="KW-1185">Reference proteome</keyword>